<evidence type="ECO:0000256" key="1">
    <source>
        <dbReference type="SAM" id="MobiDB-lite"/>
    </source>
</evidence>
<feature type="compositionally biased region" description="Gly residues" evidence="1">
    <location>
        <begin position="1"/>
        <end position="12"/>
    </location>
</feature>
<protein>
    <submittedName>
        <fullName evidence="2">Uncharacterized protein</fullName>
    </submittedName>
</protein>
<feature type="region of interest" description="Disordered" evidence="1">
    <location>
        <begin position="1"/>
        <end position="23"/>
    </location>
</feature>
<dbReference type="Proteomes" id="UP000075903">
    <property type="component" value="Unassembled WGS sequence"/>
</dbReference>
<evidence type="ECO:0000313" key="3">
    <source>
        <dbReference type="Proteomes" id="UP000075903"/>
    </source>
</evidence>
<reference evidence="2" key="1">
    <citation type="submission" date="2020-05" db="UniProtKB">
        <authorList>
            <consortium name="EnsemblMetazoa"/>
        </authorList>
    </citation>
    <scope>IDENTIFICATION</scope>
    <source>
        <strain evidence="2">MAF</strain>
    </source>
</reference>
<evidence type="ECO:0000313" key="2">
    <source>
        <dbReference type="EnsemblMetazoa" id="AMEM008256-PA"/>
    </source>
</evidence>
<keyword evidence="3" id="KW-1185">Reference proteome</keyword>
<sequence length="102" mass="10631">MFGNFGGGGGGGGEKEESPILSTSQKLNVANQSVQAVPVARGQSRKLLMLGLTFRPLLSQLKKHGTRRNEASSTILSTRTPLIGVAHLQGQGSDSHGPPRVA</sequence>
<dbReference type="VEuPathDB" id="VectorBase:AMEM008256"/>
<dbReference type="AlphaFoldDB" id="A0A182V3J3"/>
<organism evidence="2 3">
    <name type="scientific">Anopheles merus</name>
    <name type="common">Mosquito</name>
    <dbReference type="NCBI Taxonomy" id="30066"/>
    <lineage>
        <taxon>Eukaryota</taxon>
        <taxon>Metazoa</taxon>
        <taxon>Ecdysozoa</taxon>
        <taxon>Arthropoda</taxon>
        <taxon>Hexapoda</taxon>
        <taxon>Insecta</taxon>
        <taxon>Pterygota</taxon>
        <taxon>Neoptera</taxon>
        <taxon>Endopterygota</taxon>
        <taxon>Diptera</taxon>
        <taxon>Nematocera</taxon>
        <taxon>Culicoidea</taxon>
        <taxon>Culicidae</taxon>
        <taxon>Anophelinae</taxon>
        <taxon>Anopheles</taxon>
    </lineage>
</organism>
<accession>A0A182V3J3</accession>
<name>A0A182V3J3_ANOME</name>
<dbReference type="EnsemblMetazoa" id="AMEM008256-RA">
    <property type="protein sequence ID" value="AMEM008256-PA"/>
    <property type="gene ID" value="AMEM008256"/>
</dbReference>
<proteinExistence type="predicted"/>